<name>A0A0N7KQK0_ORYSJ</name>
<protein>
    <submittedName>
        <fullName evidence="1">Os09g0321000 protein</fullName>
    </submittedName>
</protein>
<feature type="non-terminal residue" evidence="1">
    <location>
        <position position="1"/>
    </location>
</feature>
<accession>A0A0N7KQK0</accession>
<evidence type="ECO:0000313" key="2">
    <source>
        <dbReference type="Proteomes" id="UP000000763"/>
    </source>
</evidence>
<dbReference type="EMBL" id="AP008215">
    <property type="protein sequence ID" value="BAH94496.1"/>
    <property type="molecule type" value="Genomic_DNA"/>
</dbReference>
<gene>
    <name evidence="1" type="ordered locus">Os09g0321000</name>
</gene>
<reference evidence="1 2" key="1">
    <citation type="journal article" date="2005" name="Nature">
        <title>The map-based sequence of the rice genome.</title>
        <authorList>
            <consortium name="International rice genome sequencing project (IRGSP)"/>
            <person name="Matsumoto T."/>
            <person name="Wu J."/>
            <person name="Kanamori H."/>
            <person name="Katayose Y."/>
            <person name="Fujisawa M."/>
            <person name="Namiki N."/>
            <person name="Mizuno H."/>
            <person name="Yamamoto K."/>
            <person name="Antonio B.A."/>
            <person name="Baba T."/>
            <person name="Sakata K."/>
            <person name="Nagamura Y."/>
            <person name="Aoki H."/>
            <person name="Arikawa K."/>
            <person name="Arita K."/>
            <person name="Bito T."/>
            <person name="Chiden Y."/>
            <person name="Fujitsuka N."/>
            <person name="Fukunaka R."/>
            <person name="Hamada M."/>
            <person name="Harada C."/>
            <person name="Hayashi A."/>
            <person name="Hijishita S."/>
            <person name="Honda M."/>
            <person name="Hosokawa S."/>
            <person name="Ichikawa Y."/>
            <person name="Idonuma A."/>
            <person name="Iijima M."/>
            <person name="Ikeda M."/>
            <person name="Ikeno M."/>
            <person name="Ito K."/>
            <person name="Ito S."/>
            <person name="Ito T."/>
            <person name="Ito Y."/>
            <person name="Ito Y."/>
            <person name="Iwabuchi A."/>
            <person name="Kamiya K."/>
            <person name="Karasawa W."/>
            <person name="Kurita K."/>
            <person name="Katagiri S."/>
            <person name="Kikuta A."/>
            <person name="Kobayashi H."/>
            <person name="Kobayashi N."/>
            <person name="Machita K."/>
            <person name="Maehara T."/>
            <person name="Masukawa M."/>
            <person name="Mizubayashi T."/>
            <person name="Mukai Y."/>
            <person name="Nagasaki H."/>
            <person name="Nagata Y."/>
            <person name="Naito S."/>
            <person name="Nakashima M."/>
            <person name="Nakama Y."/>
            <person name="Nakamichi Y."/>
            <person name="Nakamura M."/>
            <person name="Meguro A."/>
            <person name="Negishi M."/>
            <person name="Ohta I."/>
            <person name="Ohta T."/>
            <person name="Okamoto M."/>
            <person name="Ono N."/>
            <person name="Saji S."/>
            <person name="Sakaguchi M."/>
            <person name="Sakai K."/>
            <person name="Shibata M."/>
            <person name="Shimokawa T."/>
            <person name="Song J."/>
            <person name="Takazaki Y."/>
            <person name="Terasawa K."/>
            <person name="Tsugane M."/>
            <person name="Tsuji K."/>
            <person name="Ueda S."/>
            <person name="Waki K."/>
            <person name="Yamagata H."/>
            <person name="Yamamoto M."/>
            <person name="Yamamoto S."/>
            <person name="Yamane H."/>
            <person name="Yoshiki S."/>
            <person name="Yoshihara R."/>
            <person name="Yukawa K."/>
            <person name="Zhong H."/>
            <person name="Yano M."/>
            <person name="Yuan Q."/>
            <person name="Ouyang S."/>
            <person name="Liu J."/>
            <person name="Jones K.M."/>
            <person name="Gansberger K."/>
            <person name="Moffat K."/>
            <person name="Hill J."/>
            <person name="Bera J."/>
            <person name="Fadrosh D."/>
            <person name="Jin S."/>
            <person name="Johri S."/>
            <person name="Kim M."/>
            <person name="Overton L."/>
            <person name="Reardon M."/>
            <person name="Tsitrin T."/>
            <person name="Vuong H."/>
            <person name="Weaver B."/>
            <person name="Ciecko A."/>
            <person name="Tallon L."/>
            <person name="Jackson J."/>
            <person name="Pai G."/>
            <person name="Aken S.V."/>
            <person name="Utterback T."/>
            <person name="Reidmuller S."/>
            <person name="Feldblyum T."/>
            <person name="Hsiao J."/>
            <person name="Zismann V."/>
            <person name="Iobst S."/>
            <person name="de Vazeille A.R."/>
            <person name="Buell C.R."/>
            <person name="Ying K."/>
            <person name="Li Y."/>
            <person name="Lu T."/>
            <person name="Huang Y."/>
            <person name="Zhao Q."/>
            <person name="Feng Q."/>
            <person name="Zhang L."/>
            <person name="Zhu J."/>
            <person name="Weng Q."/>
            <person name="Mu J."/>
            <person name="Lu Y."/>
            <person name="Fan D."/>
            <person name="Liu Y."/>
            <person name="Guan J."/>
            <person name="Zhang Y."/>
            <person name="Yu S."/>
            <person name="Liu X."/>
            <person name="Zhang Y."/>
            <person name="Hong G."/>
            <person name="Han B."/>
            <person name="Choisne N."/>
            <person name="Demange N."/>
            <person name="Orjeda G."/>
            <person name="Samain S."/>
            <person name="Cattolico L."/>
            <person name="Pelletier E."/>
            <person name="Couloux A."/>
            <person name="Segurens B."/>
            <person name="Wincker P."/>
            <person name="D'Hont A."/>
            <person name="Scarpelli C."/>
            <person name="Weissenbach J."/>
            <person name="Salanoubat M."/>
            <person name="Quetier F."/>
            <person name="Yu Y."/>
            <person name="Kim H.R."/>
            <person name="Rambo T."/>
            <person name="Currie J."/>
            <person name="Collura K."/>
            <person name="Luo M."/>
            <person name="Yang T."/>
            <person name="Ammiraju J.S.S."/>
            <person name="Engler F."/>
            <person name="Soderlund C."/>
            <person name="Wing R.A."/>
            <person name="Palmer L.E."/>
            <person name="de la Bastide M."/>
            <person name="Spiegel L."/>
            <person name="Nascimento L."/>
            <person name="Zutavern T."/>
            <person name="O'Shaughnessy A."/>
            <person name="Dike S."/>
            <person name="Dedhia N."/>
            <person name="Preston R."/>
            <person name="Balija V."/>
            <person name="McCombie W.R."/>
            <person name="Chow T."/>
            <person name="Chen H."/>
            <person name="Chung M."/>
            <person name="Chen C."/>
            <person name="Shaw J."/>
            <person name="Wu H."/>
            <person name="Hsiao K."/>
            <person name="Chao Y."/>
            <person name="Chu M."/>
            <person name="Cheng C."/>
            <person name="Hour A."/>
            <person name="Lee P."/>
            <person name="Lin S."/>
            <person name="Lin Y."/>
            <person name="Liou J."/>
            <person name="Liu S."/>
            <person name="Hsing Y."/>
            <person name="Raghuvanshi S."/>
            <person name="Mohanty A."/>
            <person name="Bharti A.K."/>
            <person name="Gaur A."/>
            <person name="Gupta V."/>
            <person name="Kumar D."/>
            <person name="Ravi V."/>
            <person name="Vij S."/>
            <person name="Kapur A."/>
            <person name="Khurana P."/>
            <person name="Khurana P."/>
            <person name="Khurana J.P."/>
            <person name="Tyagi A.K."/>
            <person name="Gaikwad K."/>
            <person name="Singh A."/>
            <person name="Dalal V."/>
            <person name="Srivastava S."/>
            <person name="Dixit A."/>
            <person name="Pal A.K."/>
            <person name="Ghazi I.A."/>
            <person name="Yadav M."/>
            <person name="Pandit A."/>
            <person name="Bhargava A."/>
            <person name="Sureshbabu K."/>
            <person name="Batra K."/>
            <person name="Sharma T.R."/>
            <person name="Mohapatra T."/>
            <person name="Singh N.K."/>
            <person name="Messing J."/>
            <person name="Nelson A.B."/>
            <person name="Fuks G."/>
            <person name="Kavchok S."/>
            <person name="Keizer G."/>
            <person name="Linton E."/>
            <person name="Llaca V."/>
            <person name="Song R."/>
            <person name="Tanyolac B."/>
            <person name="Young S."/>
            <person name="Ho-Il K."/>
            <person name="Hahn J.H."/>
            <person name="Sangsakoo G."/>
            <person name="Vanavichit A."/>
            <person name="de Mattos Luiz.A.T."/>
            <person name="Zimmer P.D."/>
            <person name="Malone G."/>
            <person name="Dellagostin O."/>
            <person name="de Oliveira A.C."/>
            <person name="Bevan M."/>
            <person name="Bancroft I."/>
            <person name="Minx P."/>
            <person name="Cordum H."/>
            <person name="Wilson R."/>
            <person name="Cheng Z."/>
            <person name="Jin W."/>
            <person name="Jiang J."/>
            <person name="Leong S.A."/>
            <person name="Iwama H."/>
            <person name="Gojobori T."/>
            <person name="Itoh T."/>
            <person name="Niimura Y."/>
            <person name="Fujii Y."/>
            <person name="Habara T."/>
            <person name="Sakai H."/>
            <person name="Sato Y."/>
            <person name="Wilson G."/>
            <person name="Kumar K."/>
            <person name="McCouch S."/>
            <person name="Juretic N."/>
            <person name="Hoen D."/>
            <person name="Wright S."/>
            <person name="Bruskiewich R."/>
            <person name="Bureau T."/>
            <person name="Miyao A."/>
            <person name="Hirochika H."/>
            <person name="Nishikawa T."/>
            <person name="Kadowaki K."/>
            <person name="Sugiura M."/>
            <person name="Burr B."/>
            <person name="Sasaki T."/>
        </authorList>
    </citation>
    <scope>NUCLEOTIDE SEQUENCE [LARGE SCALE GENOMIC DNA]</scope>
    <source>
        <strain evidence="2">cv. Nipponbare</strain>
    </source>
</reference>
<dbReference type="Gramene" id="Os09t0321000-01">
    <property type="protein sequence ID" value="Os09t0321000-01"/>
    <property type="gene ID" value="Os09g0321000"/>
</dbReference>
<dbReference type="Proteomes" id="UP000000763">
    <property type="component" value="Chromosome 9"/>
</dbReference>
<reference evidence="2" key="2">
    <citation type="journal article" date="2008" name="Nucleic Acids Res.">
        <title>The rice annotation project database (RAP-DB): 2008 update.</title>
        <authorList>
            <consortium name="The rice annotation project (RAP)"/>
        </authorList>
    </citation>
    <scope>GENOME REANNOTATION</scope>
    <source>
        <strain evidence="2">cv. Nipponbare</strain>
    </source>
</reference>
<sequence length="120" mass="14010">EFFDLCFTGFRPSNRQLTGGQTGGIAAVRPAGARRSDWRRRQVWKATLAVRPEIQHRSDRRHPLGQTGRSISVRPTSVDFEVFVIRSYSFLHMLHSDDYSKEAKQQDEGIWRRQMIHIQK</sequence>
<dbReference type="KEGG" id="dosa:Os09g0321000"/>
<proteinExistence type="predicted"/>
<organism evidence="1 2">
    <name type="scientific">Oryza sativa subsp. japonica</name>
    <name type="common">Rice</name>
    <dbReference type="NCBI Taxonomy" id="39947"/>
    <lineage>
        <taxon>Eukaryota</taxon>
        <taxon>Viridiplantae</taxon>
        <taxon>Streptophyta</taxon>
        <taxon>Embryophyta</taxon>
        <taxon>Tracheophyta</taxon>
        <taxon>Spermatophyta</taxon>
        <taxon>Magnoliopsida</taxon>
        <taxon>Liliopsida</taxon>
        <taxon>Poales</taxon>
        <taxon>Poaceae</taxon>
        <taxon>BOP clade</taxon>
        <taxon>Oryzoideae</taxon>
        <taxon>Oryzeae</taxon>
        <taxon>Oryzinae</taxon>
        <taxon>Oryza</taxon>
        <taxon>Oryza sativa</taxon>
    </lineage>
</organism>
<evidence type="ECO:0000313" key="1">
    <source>
        <dbReference type="EMBL" id="BAH94496.1"/>
    </source>
</evidence>
<dbReference type="AlphaFoldDB" id="A0A0N7KQK0"/>